<evidence type="ECO:0000313" key="1">
    <source>
        <dbReference type="EMBL" id="RFU95129.1"/>
    </source>
</evidence>
<dbReference type="Proteomes" id="UP000264002">
    <property type="component" value="Unassembled WGS sequence"/>
</dbReference>
<keyword evidence="2" id="KW-1185">Reference proteome</keyword>
<dbReference type="AlphaFoldDB" id="A0A372MH73"/>
<organism evidence="1 2">
    <name type="scientific">Sphaerochaeta halotolerans</name>
    <dbReference type="NCBI Taxonomy" id="2293840"/>
    <lineage>
        <taxon>Bacteria</taxon>
        <taxon>Pseudomonadati</taxon>
        <taxon>Spirochaetota</taxon>
        <taxon>Spirochaetia</taxon>
        <taxon>Spirochaetales</taxon>
        <taxon>Sphaerochaetaceae</taxon>
        <taxon>Sphaerochaeta</taxon>
    </lineage>
</organism>
<reference evidence="1 2" key="2">
    <citation type="submission" date="2018-09" db="EMBL/GenBank/DDBJ databases">
        <title>Genome of Sphaerochaeta halotolerans strain 4-11.</title>
        <authorList>
            <person name="Nazina T.N."/>
            <person name="Sokolova D.S."/>
        </authorList>
    </citation>
    <scope>NUCLEOTIDE SEQUENCE [LARGE SCALE GENOMIC DNA]</scope>
    <source>
        <strain evidence="1 2">4-11</strain>
    </source>
</reference>
<accession>A0A372MH73</accession>
<reference evidence="2" key="1">
    <citation type="submission" date="2018-08" db="EMBL/GenBank/DDBJ databases">
        <authorList>
            <person name="Grouzdev D.S."/>
            <person name="Krutkina M.S."/>
        </authorList>
    </citation>
    <scope>NUCLEOTIDE SEQUENCE [LARGE SCALE GENOMIC DNA]</scope>
    <source>
        <strain evidence="2">4-11</strain>
    </source>
</reference>
<dbReference type="EMBL" id="QUWK01000005">
    <property type="protein sequence ID" value="RFU95129.1"/>
    <property type="molecule type" value="Genomic_DNA"/>
</dbReference>
<comment type="caution">
    <text evidence="1">The sequence shown here is derived from an EMBL/GenBank/DDBJ whole genome shotgun (WGS) entry which is preliminary data.</text>
</comment>
<proteinExistence type="predicted"/>
<gene>
    <name evidence="1" type="ORF">DYP60_05750</name>
</gene>
<evidence type="ECO:0000313" key="2">
    <source>
        <dbReference type="Proteomes" id="UP000264002"/>
    </source>
</evidence>
<protein>
    <submittedName>
        <fullName evidence="1">Uncharacterized protein</fullName>
    </submittedName>
</protein>
<name>A0A372MH73_9SPIR</name>
<sequence length="79" mass="9014">MLFESRLDSLECIYNRESGSKFSWFTILQYSIKTQWKIVQLPMKGINTSWQALDSGGVASFSTPRDGVSHLAFPPLDRE</sequence>